<dbReference type="HOGENOM" id="CLU_011734_0_0_3"/>
<dbReference type="GO" id="GO:0015074">
    <property type="term" value="P:DNA integration"/>
    <property type="evidence" value="ECO:0007669"/>
    <property type="project" value="InterPro"/>
</dbReference>
<dbReference type="OrthoDB" id="501284at2"/>
<reference evidence="3" key="1">
    <citation type="submission" date="2009-01" db="EMBL/GenBank/DDBJ databases">
        <title>Complete sequence of chromosome Cyanothece sp. PCC 7425.</title>
        <authorList>
            <consortium name="US DOE Joint Genome Institute"/>
            <person name="Lucas S."/>
            <person name="Copeland A."/>
            <person name="Lapidus A."/>
            <person name="Glavina del Rio T."/>
            <person name="Dalin E."/>
            <person name="Tice H."/>
            <person name="Bruce D."/>
            <person name="Goodwin L."/>
            <person name="Pitluck S."/>
            <person name="Sims D."/>
            <person name="Meineke L."/>
            <person name="Brettin T."/>
            <person name="Detter J.C."/>
            <person name="Han C."/>
            <person name="Larimer F."/>
            <person name="Land M."/>
            <person name="Hauser L."/>
            <person name="Kyrpides N."/>
            <person name="Ovchinnikova G."/>
            <person name="Liberton M."/>
            <person name="Stoeckel J."/>
            <person name="Banerjee A."/>
            <person name="Singh A."/>
            <person name="Page L."/>
            <person name="Sato H."/>
            <person name="Zhao L."/>
            <person name="Sherman L."/>
            <person name="Pakrasi H."/>
            <person name="Richardson P."/>
        </authorList>
    </citation>
    <scope>NUCLEOTIDE SEQUENCE</scope>
    <source>
        <strain evidence="3">PCC 7425</strain>
    </source>
</reference>
<evidence type="ECO:0000313" key="3">
    <source>
        <dbReference type="EMBL" id="ACL44811.1"/>
    </source>
</evidence>
<sequence length="917" mass="105822">MLDEKSFDNWCQSVGLSQAAREVVERVRSSSPSRRVQSGRGNVSGNYPSRKMGVTIQFESHRNELARIYELEHDPGVLEYYDQPPKIELDYLSKNGRRVRTQYTPDFFVIRNDSAGWEECKTEDDLKQLAEDSPNRYQRAEDNRWRCPPAEAYALPLELYFQVRSSAEINWIFQQNFVWLEDYLGTESLTMDESVADAIIATVRANEGITLLELIQQLQGTDADAIYILIATEQIYVDLMAERLANSDRARVFSSPEIAQAFQLITLVEAPLANSSLHIVQVGVGTTIHWDGEVWEIVNTGSTMTGLLRSDGKFIELPNSAIDELIQKGKIQSISAQQAPDSKAEVEEMLRCARPADIKEANRRYEIIQPYLEKDAPACPTRTIRRWRNQYWQAEKLYGNGYVGLLPNHQKKGNYLVKVNEVTQAFMLEFIEKHYENLKQRSKLRVYQAFVEACESHEPKLNPPSRTTFTLAIQKRAGHQQTLKREGRRAAIQKEEFYWELELTTPRHGDRPFEIVHIDHTQLDIELISSLNSLAQCNPTSVDATYNLGRPWATFMVDAYSRRLLAVYITYEEPSYRSCMMVLRICVQRFKRFPQTIVVDNGAEFHSHYFEQLLATYQCTKKHRPPAKARFGAVVERLFGTANKQLIHELQGNTQITRKHRQVTQSVHPQKLALWTLGDLYESLCEWAYKVYADRQHPALGQSPNAAFAQGLALGGSRIHRRVEYDQVFRILTLPAPERGQRKVQPGQGIKLSNIYYWSNAFRDPEIEQSMVEVRYDPFDASIAYALVRKQWVRCISSYYQQFQNRSEKEIRLITAELIKQKRDQGRDTNVTDKELAQFLSSTEMKEGKFLEQRLRTTENRVVIQNSTATEDDPPITNSQNSYEPSLMLPSEDELDDQEDWLNTGKAEAELEFYGEY</sequence>
<protein>
    <submittedName>
        <fullName evidence="3">Integrase catalytic region</fullName>
    </submittedName>
</protein>
<proteinExistence type="predicted"/>
<feature type="region of interest" description="Disordered" evidence="1">
    <location>
        <begin position="865"/>
        <end position="888"/>
    </location>
</feature>
<dbReference type="Pfam" id="PF08722">
    <property type="entry name" value="Tn7_TnsA-like_N"/>
    <property type="match status" value="1"/>
</dbReference>
<dbReference type="InterPro" id="IPR001584">
    <property type="entry name" value="Integrase_cat-core"/>
</dbReference>
<dbReference type="KEGG" id="cyn:Cyan7425_2453"/>
<dbReference type="SUPFAM" id="SSF53098">
    <property type="entry name" value="Ribonuclease H-like"/>
    <property type="match status" value="1"/>
</dbReference>
<evidence type="ECO:0000256" key="1">
    <source>
        <dbReference type="SAM" id="MobiDB-lite"/>
    </source>
</evidence>
<dbReference type="Pfam" id="PF00665">
    <property type="entry name" value="rve"/>
    <property type="match status" value="1"/>
</dbReference>
<dbReference type="Gene3D" id="3.30.420.10">
    <property type="entry name" value="Ribonuclease H-like superfamily/Ribonuclease H"/>
    <property type="match status" value="1"/>
</dbReference>
<accession>B8HXC0</accession>
<evidence type="ECO:0000259" key="2">
    <source>
        <dbReference type="PROSITE" id="PS50994"/>
    </source>
</evidence>
<dbReference type="Pfam" id="PF08721">
    <property type="entry name" value="Tn7_Tnp_TnsA_C"/>
    <property type="match status" value="1"/>
</dbReference>
<dbReference type="STRING" id="395961.Cyan7425_2453"/>
<dbReference type="InterPro" id="IPR012337">
    <property type="entry name" value="RNaseH-like_sf"/>
</dbReference>
<dbReference type="InterPro" id="IPR014832">
    <property type="entry name" value="TnsA_C"/>
</dbReference>
<name>B8HXC0_CYAP4</name>
<dbReference type="InterPro" id="IPR036397">
    <property type="entry name" value="RNaseH_sf"/>
</dbReference>
<dbReference type="eggNOG" id="COG2801">
    <property type="taxonomic scope" value="Bacteria"/>
</dbReference>
<dbReference type="GO" id="GO:0003676">
    <property type="term" value="F:nucleic acid binding"/>
    <property type="evidence" value="ECO:0007669"/>
    <property type="project" value="InterPro"/>
</dbReference>
<dbReference type="PROSITE" id="PS50994">
    <property type="entry name" value="INTEGRASE"/>
    <property type="match status" value="1"/>
</dbReference>
<dbReference type="InterPro" id="IPR015378">
    <property type="entry name" value="Transposase-like_Mu_C"/>
</dbReference>
<feature type="compositionally biased region" description="Low complexity" evidence="1">
    <location>
        <begin position="29"/>
        <end position="41"/>
    </location>
</feature>
<feature type="domain" description="Integrase catalytic" evidence="2">
    <location>
        <begin position="508"/>
        <end position="712"/>
    </location>
</feature>
<gene>
    <name evidence="3" type="ordered locus">Cyan7425_2453</name>
</gene>
<dbReference type="InterPro" id="IPR014833">
    <property type="entry name" value="TnsA_N"/>
</dbReference>
<dbReference type="AlphaFoldDB" id="B8HXC0"/>
<dbReference type="EMBL" id="CP001344">
    <property type="protein sequence ID" value="ACL44811.1"/>
    <property type="molecule type" value="Genomic_DNA"/>
</dbReference>
<feature type="region of interest" description="Disordered" evidence="1">
    <location>
        <begin position="26"/>
        <end position="48"/>
    </location>
</feature>
<organism evidence="3">
    <name type="scientific">Cyanothece sp. (strain PCC 7425 / ATCC 29141)</name>
    <dbReference type="NCBI Taxonomy" id="395961"/>
    <lineage>
        <taxon>Bacteria</taxon>
        <taxon>Bacillati</taxon>
        <taxon>Cyanobacteriota</taxon>
        <taxon>Cyanophyceae</taxon>
        <taxon>Gomontiellales</taxon>
        <taxon>Cyanothecaceae</taxon>
        <taxon>Cyanothece</taxon>
    </lineage>
</organism>
<dbReference type="Pfam" id="PF09299">
    <property type="entry name" value="Mu-transpos_C"/>
    <property type="match status" value="1"/>
</dbReference>